<feature type="domain" description="Phosphatidic acid phosphatase type 2/haloperoxidase" evidence="2">
    <location>
        <begin position="58"/>
        <end position="169"/>
    </location>
</feature>
<dbReference type="Gene3D" id="1.20.144.10">
    <property type="entry name" value="Phosphatidic acid phosphatase type 2/haloperoxidase"/>
    <property type="match status" value="2"/>
</dbReference>
<gene>
    <name evidence="3" type="ORF">LKD47_09070</name>
</gene>
<dbReference type="EMBL" id="JAJEQW010000009">
    <property type="protein sequence ID" value="MCC2242444.1"/>
    <property type="molecule type" value="Genomic_DNA"/>
</dbReference>
<evidence type="ECO:0000313" key="4">
    <source>
        <dbReference type="Proteomes" id="UP001198893"/>
    </source>
</evidence>
<sequence length="183" mass="20271">MLEQLLHIDGQILLWIQEYLRFPALTSVMKDITNLGNAGILWILITIVLLLDKKTRNVGYMSALALIGSLIVDNILLKNLVARTRPYEVVDGLKLLIEKQSDYSFPSGHTGSSFASAIVLWKELPKKYGVMALIVAVLIAYSRLYVGVHYPSDVLAGVVIGTVLALVSVWLVKKIQGQKKLVK</sequence>
<dbReference type="InterPro" id="IPR036938">
    <property type="entry name" value="PAP2/HPO_sf"/>
</dbReference>
<protein>
    <submittedName>
        <fullName evidence="3">Phosphatase PAP2 family protein</fullName>
    </submittedName>
</protein>
<comment type="caution">
    <text evidence="3">The sequence shown here is derived from an EMBL/GenBank/DDBJ whole genome shotgun (WGS) entry which is preliminary data.</text>
</comment>
<proteinExistence type="predicted"/>
<dbReference type="PANTHER" id="PTHR14969:SF13">
    <property type="entry name" value="AT30094P"/>
    <property type="match status" value="1"/>
</dbReference>
<feature type="transmembrane region" description="Helical" evidence="1">
    <location>
        <begin position="32"/>
        <end position="51"/>
    </location>
</feature>
<evidence type="ECO:0000256" key="1">
    <source>
        <dbReference type="SAM" id="Phobius"/>
    </source>
</evidence>
<evidence type="ECO:0000259" key="2">
    <source>
        <dbReference type="SMART" id="SM00014"/>
    </source>
</evidence>
<dbReference type="InterPro" id="IPR000326">
    <property type="entry name" value="PAP2/HPO"/>
</dbReference>
<dbReference type="Proteomes" id="UP001198893">
    <property type="component" value="Unassembled WGS sequence"/>
</dbReference>
<dbReference type="SUPFAM" id="SSF48317">
    <property type="entry name" value="Acid phosphatase/Vanadium-dependent haloperoxidase"/>
    <property type="match status" value="1"/>
</dbReference>
<dbReference type="RefSeq" id="WP_118172969.1">
    <property type="nucleotide sequence ID" value="NZ_JAJEQW010000009.1"/>
</dbReference>
<dbReference type="SMART" id="SM00014">
    <property type="entry name" value="acidPPc"/>
    <property type="match status" value="1"/>
</dbReference>
<organism evidence="3 4">
    <name type="scientific">Roseburia amylophila</name>
    <dbReference type="NCBI Taxonomy" id="2981794"/>
    <lineage>
        <taxon>Bacteria</taxon>
        <taxon>Bacillati</taxon>
        <taxon>Bacillota</taxon>
        <taxon>Clostridia</taxon>
        <taxon>Lachnospirales</taxon>
        <taxon>Lachnospiraceae</taxon>
        <taxon>Roseburia</taxon>
    </lineage>
</organism>
<feature type="transmembrane region" description="Helical" evidence="1">
    <location>
        <begin position="58"/>
        <end position="77"/>
    </location>
</feature>
<accession>A0AAW4WD25</accession>
<feature type="transmembrane region" description="Helical" evidence="1">
    <location>
        <begin position="128"/>
        <end position="148"/>
    </location>
</feature>
<keyword evidence="1" id="KW-1133">Transmembrane helix</keyword>
<feature type="transmembrane region" description="Helical" evidence="1">
    <location>
        <begin position="154"/>
        <end position="172"/>
    </location>
</feature>
<dbReference type="PANTHER" id="PTHR14969">
    <property type="entry name" value="SPHINGOSINE-1-PHOSPHATE PHOSPHOHYDROLASE"/>
    <property type="match status" value="1"/>
</dbReference>
<name>A0AAW4WD25_9FIRM</name>
<dbReference type="AlphaFoldDB" id="A0AAW4WD25"/>
<keyword evidence="1" id="KW-0472">Membrane</keyword>
<reference evidence="3" key="1">
    <citation type="submission" date="2021-10" db="EMBL/GenBank/DDBJ databases">
        <title>Anaerobic single-cell dispensing facilitates the cultivation of human gut bacteria.</title>
        <authorList>
            <person name="Afrizal A."/>
        </authorList>
    </citation>
    <scope>NUCLEOTIDE SEQUENCE</scope>
    <source>
        <strain evidence="3">CLA-AA-H204</strain>
    </source>
</reference>
<keyword evidence="1" id="KW-0812">Transmembrane</keyword>
<evidence type="ECO:0000313" key="3">
    <source>
        <dbReference type="EMBL" id="MCC2242444.1"/>
    </source>
</evidence>
<dbReference type="Pfam" id="PF01569">
    <property type="entry name" value="PAP2"/>
    <property type="match status" value="1"/>
</dbReference>